<keyword evidence="3" id="KW-1185">Reference proteome</keyword>
<protein>
    <submittedName>
        <fullName evidence="2">Anaphase-promoting complex cyclosome subunit 3</fullName>
    </submittedName>
</protein>
<dbReference type="EMBL" id="FJNE01000002">
    <property type="protein sequence ID" value="CZQ84736.1"/>
    <property type="molecule type" value="Genomic_DNA"/>
</dbReference>
<accession>A0A143Y8R5</accession>
<dbReference type="SUPFAM" id="SSF48452">
    <property type="entry name" value="TPR-like"/>
    <property type="match status" value="2"/>
</dbReference>
<dbReference type="PANTHER" id="PTHR12558:SF13">
    <property type="entry name" value="CELL DIVISION CYCLE PROTEIN 27 HOMOLOG"/>
    <property type="match status" value="1"/>
</dbReference>
<name>A0A143Y8R5_9LACT</name>
<dbReference type="PROSITE" id="PS50005">
    <property type="entry name" value="TPR"/>
    <property type="match status" value="1"/>
</dbReference>
<gene>
    <name evidence="2" type="ORF">Tpal_530</name>
</gene>
<evidence type="ECO:0000313" key="2">
    <source>
        <dbReference type="EMBL" id="CZQ84736.1"/>
    </source>
</evidence>
<dbReference type="Pfam" id="PF25058">
    <property type="entry name" value="ARM_TT21"/>
    <property type="match status" value="1"/>
</dbReference>
<dbReference type="Pfam" id="PF12895">
    <property type="entry name" value="ANAPC3"/>
    <property type="match status" value="1"/>
</dbReference>
<dbReference type="Pfam" id="PF13181">
    <property type="entry name" value="TPR_8"/>
    <property type="match status" value="2"/>
</dbReference>
<dbReference type="OrthoDB" id="2080803at2"/>
<evidence type="ECO:0000313" key="3">
    <source>
        <dbReference type="Proteomes" id="UP000242754"/>
    </source>
</evidence>
<dbReference type="Proteomes" id="UP000242754">
    <property type="component" value="Unassembled WGS sequence"/>
</dbReference>
<dbReference type="PANTHER" id="PTHR12558">
    <property type="entry name" value="CELL DIVISION CYCLE 16,23,27"/>
    <property type="match status" value="1"/>
</dbReference>
<proteinExistence type="predicted"/>
<dbReference type="InterPro" id="IPR011990">
    <property type="entry name" value="TPR-like_helical_dom_sf"/>
</dbReference>
<dbReference type="STRING" id="140314.SAMN04488076_10114"/>
<evidence type="ECO:0000256" key="1">
    <source>
        <dbReference type="PROSITE-ProRule" id="PRU00339"/>
    </source>
</evidence>
<dbReference type="InterPro" id="IPR019734">
    <property type="entry name" value="TPR_rpt"/>
</dbReference>
<dbReference type="SMART" id="SM00028">
    <property type="entry name" value="TPR"/>
    <property type="match status" value="8"/>
</dbReference>
<feature type="repeat" description="TPR" evidence="1">
    <location>
        <begin position="209"/>
        <end position="242"/>
    </location>
</feature>
<reference evidence="2 3" key="1">
    <citation type="submission" date="2016-02" db="EMBL/GenBank/DDBJ databases">
        <authorList>
            <person name="Wen L."/>
            <person name="He K."/>
            <person name="Yang H."/>
        </authorList>
    </citation>
    <scope>NUCLEOTIDE SEQUENCE [LARGE SCALE GENOMIC DNA]</scope>
    <source>
        <strain evidence="2">Trichococcus palustris</strain>
    </source>
</reference>
<sequence length="427" mass="48764">MNKEAQAMIESIQKNDLEAAAKQFKESVRLSVAEGNIEDLLELAETLHQLGFLEEAKEAYTALKSLSPETADWDIALAEIAIDQDNYDEALDILLAIDKNSDVYPQALLTMADAYQVQGLYEVSEQKIFEAMALLPNEPVLDFALAQLYHSIGEYKKAIPIYEELAYGADEMVSESQIYFLLGDCYNAVGEFEKALNYLEKVPEEEHHPDSYFQLGFTYYQLKEYPRAIAIFRKLIEADKDYQSAYLYLAHALEQELQLEEALAVMEQGIAQNPYQAEFYTTAADLQLKLNREEEAEANLMTAAELEPDLSSIHLAIGNLLLKQERYDDVVTYISERKSQDESDPQYDWLLAKSYNELEDYAAAKEAYRAAYPHFVENESFLAEYAAFLREEGDWDTLSQVVHYGLEMNPSNPELQELHDELHHLGN</sequence>
<organism evidence="2 3">
    <name type="scientific">Trichococcus palustris</name>
    <dbReference type="NCBI Taxonomy" id="140314"/>
    <lineage>
        <taxon>Bacteria</taxon>
        <taxon>Bacillati</taxon>
        <taxon>Bacillota</taxon>
        <taxon>Bacilli</taxon>
        <taxon>Lactobacillales</taxon>
        <taxon>Carnobacteriaceae</taxon>
        <taxon>Trichococcus</taxon>
    </lineage>
</organism>
<dbReference type="AlphaFoldDB" id="A0A143Y8R5"/>
<keyword evidence="1" id="KW-0802">TPR repeat</keyword>
<dbReference type="RefSeq" id="WP_087031031.1">
    <property type="nucleotide sequence ID" value="NZ_FJNE01000002.1"/>
</dbReference>
<dbReference type="Gene3D" id="1.25.40.10">
    <property type="entry name" value="Tetratricopeptide repeat domain"/>
    <property type="match status" value="2"/>
</dbReference>